<dbReference type="RefSeq" id="WP_124709595.1">
    <property type="nucleotide sequence ID" value="NZ_CP033972.1"/>
</dbReference>
<dbReference type="EMBL" id="CP033972">
    <property type="protein sequence ID" value="AZG47194.1"/>
    <property type="molecule type" value="Genomic_DNA"/>
</dbReference>
<gene>
    <name evidence="2" type="ORF">D7316_03802</name>
</gene>
<accession>A0A3G8JQ01</accession>
<sequence length="431" mass="45449">MIGIDDIDRWNVGDIEAVFNVCAAQQEHCDNQATQLRNLSTFSTWDGDSAAAAERSVGRTRVDLTQHGEKVGAIARAASAAAAKVQAIKDNLQRLRAEAAVKMFAIDNDGTVRSILQTVMTVEAANEREADRAALQVLVNQLLINAEEADDALAAAIQAADGEIRPENLPATAFDGSYHGKYGVTSLGMPEYPDGSLTEAETRNYYTEAEKRLKALNETLAKSDLPVEQRARIAQDLRNEIRTKARDLMADRGLAAQLFKQEPNKSMDELIEHKATKYGMNREQALEDIIRSSSESRGSVNAAYGVDPDNPKLPDPREVESRMSARAGPADAVPEGGRGALRVIGKAALPAALAYEVYDGYTQVKDGTESIPEAAGSGTGAVAGAWAGAEYGALVGAYGGPVGIAAGAVIGGLAGGLLGGHAGKQLGGLFD</sequence>
<dbReference type="OrthoDB" id="4571470at2"/>
<dbReference type="KEGG" id="gom:D7316_03802"/>
<protein>
    <submittedName>
        <fullName evidence="2">Uncharacterized protein</fullName>
    </submittedName>
</protein>
<dbReference type="AlphaFoldDB" id="A0A3G8JQ01"/>
<evidence type="ECO:0000256" key="1">
    <source>
        <dbReference type="SAM" id="MobiDB-lite"/>
    </source>
</evidence>
<evidence type="ECO:0000313" key="2">
    <source>
        <dbReference type="EMBL" id="AZG47194.1"/>
    </source>
</evidence>
<evidence type="ECO:0000313" key="3">
    <source>
        <dbReference type="Proteomes" id="UP000271469"/>
    </source>
</evidence>
<proteinExistence type="predicted"/>
<feature type="compositionally biased region" description="Basic and acidic residues" evidence="1">
    <location>
        <begin position="309"/>
        <end position="323"/>
    </location>
</feature>
<reference evidence="2 3" key="1">
    <citation type="submission" date="2018-11" db="EMBL/GenBank/DDBJ databases">
        <title>Gordonia insulae sp. nov., isolated from an island soil.</title>
        <authorList>
            <person name="Kim Y.S."/>
            <person name="Kim S.B."/>
        </authorList>
    </citation>
    <scope>NUCLEOTIDE SEQUENCE [LARGE SCALE GENOMIC DNA]</scope>
    <source>
        <strain evidence="2 3">MMS17-SY073</strain>
    </source>
</reference>
<organism evidence="2 3">
    <name type="scientific">Gordonia insulae</name>
    <dbReference type="NCBI Taxonomy" id="2420509"/>
    <lineage>
        <taxon>Bacteria</taxon>
        <taxon>Bacillati</taxon>
        <taxon>Actinomycetota</taxon>
        <taxon>Actinomycetes</taxon>
        <taxon>Mycobacteriales</taxon>
        <taxon>Gordoniaceae</taxon>
        <taxon>Gordonia</taxon>
    </lineage>
</organism>
<dbReference type="Proteomes" id="UP000271469">
    <property type="component" value="Chromosome"/>
</dbReference>
<keyword evidence="3" id="KW-1185">Reference proteome</keyword>
<feature type="region of interest" description="Disordered" evidence="1">
    <location>
        <begin position="292"/>
        <end position="333"/>
    </location>
</feature>
<name>A0A3G8JQ01_9ACTN</name>